<evidence type="ECO:0000256" key="1">
    <source>
        <dbReference type="ARBA" id="ARBA00023239"/>
    </source>
</evidence>
<evidence type="ECO:0000256" key="5">
    <source>
        <dbReference type="PIRSR" id="PIRSR001365-2"/>
    </source>
</evidence>
<dbReference type="SMART" id="SM01130">
    <property type="entry name" value="DHDPS"/>
    <property type="match status" value="1"/>
</dbReference>
<keyword evidence="2" id="KW-0704">Schiff base</keyword>
<feature type="binding site" evidence="5">
    <location>
        <position position="203"/>
    </location>
    <ligand>
        <name>pyruvate</name>
        <dbReference type="ChEBI" id="CHEBI:15361"/>
    </ligand>
</feature>
<dbReference type="GO" id="GO:0008747">
    <property type="term" value="F:N-acetylneuraminate lyase activity"/>
    <property type="evidence" value="ECO:0007669"/>
    <property type="project" value="TreeGrafter"/>
</dbReference>
<dbReference type="OrthoDB" id="9771791at2"/>
<protein>
    <submittedName>
        <fullName evidence="6">N-acetylneuraminate lyase</fullName>
    </submittedName>
</protein>
<dbReference type="SUPFAM" id="SSF51569">
    <property type="entry name" value="Aldolase"/>
    <property type="match status" value="1"/>
</dbReference>
<dbReference type="InterPro" id="IPR013785">
    <property type="entry name" value="Aldolase_TIM"/>
</dbReference>
<evidence type="ECO:0000256" key="4">
    <source>
        <dbReference type="PIRSR" id="PIRSR001365-1"/>
    </source>
</evidence>
<dbReference type="PROSITE" id="PS00666">
    <property type="entry name" value="DHDPS_2"/>
    <property type="match status" value="1"/>
</dbReference>
<dbReference type="EMBL" id="JXKG01000003">
    <property type="protein sequence ID" value="OJG16075.1"/>
    <property type="molecule type" value="Genomic_DNA"/>
</dbReference>
<evidence type="ECO:0000313" key="7">
    <source>
        <dbReference type="Proteomes" id="UP000182835"/>
    </source>
</evidence>
<accession>A0A1L8R8N4</accession>
<dbReference type="PRINTS" id="PR00146">
    <property type="entry name" value="DHPICSNTHASE"/>
</dbReference>
<comment type="caution">
    <text evidence="6">The sequence shown here is derived from an EMBL/GenBank/DDBJ whole genome shotgun (WGS) entry which is preliminary data.</text>
</comment>
<dbReference type="Proteomes" id="UP000182835">
    <property type="component" value="Unassembled WGS sequence"/>
</dbReference>
<dbReference type="PIRSF" id="PIRSF001365">
    <property type="entry name" value="DHDPS"/>
    <property type="match status" value="1"/>
</dbReference>
<dbReference type="AlphaFoldDB" id="A0A1L8R8N4"/>
<feature type="active site" description="Proton donor/acceptor" evidence="4">
    <location>
        <position position="134"/>
    </location>
</feature>
<sequence>MVNLITALLVPFDKSGQLMEESLRKIVEYNISENNVDGLYVGGSTGENFMLDTATKKNIFRIVKEVAEDRVELIAQVGSLNIYEAKELAAYVVNELGYSKISSVTPFYYKFDFEEIKNYYFEIVKDVETELIVYSIPALTGVNFSEDQFGELFANPKITGVKYTAGDFYLMERLRSRFPNKLMYSGFDEMLLPAAAVGIDGAIGSTFNVNAKRARQILEAVEQNDFVTARKLQAETNDLIQKILDNGLYNTLKLMLTEKGVDMGYCHLPMKHYTDNQVKVAQKLVKDYM</sequence>
<gene>
    <name evidence="6" type="ORF">RU96_GL001572</name>
</gene>
<dbReference type="InterPro" id="IPR020625">
    <property type="entry name" value="Schiff_base-form_aldolases_AS"/>
</dbReference>
<dbReference type="GO" id="GO:0005829">
    <property type="term" value="C:cytosol"/>
    <property type="evidence" value="ECO:0007669"/>
    <property type="project" value="TreeGrafter"/>
</dbReference>
<dbReference type="STRING" id="317010.RU96_GL001572"/>
<evidence type="ECO:0000256" key="3">
    <source>
        <dbReference type="PIRNR" id="PIRNR001365"/>
    </source>
</evidence>
<dbReference type="PANTHER" id="PTHR42849">
    <property type="entry name" value="N-ACETYLNEURAMINATE LYASE"/>
    <property type="match status" value="1"/>
</dbReference>
<evidence type="ECO:0000256" key="2">
    <source>
        <dbReference type="ARBA" id="ARBA00023270"/>
    </source>
</evidence>
<dbReference type="GO" id="GO:0019262">
    <property type="term" value="P:N-acetylneuraminate catabolic process"/>
    <property type="evidence" value="ECO:0007669"/>
    <property type="project" value="TreeGrafter"/>
</dbReference>
<organism evidence="6 7">
    <name type="scientific">Enterococcus canintestini</name>
    <dbReference type="NCBI Taxonomy" id="317010"/>
    <lineage>
        <taxon>Bacteria</taxon>
        <taxon>Bacillati</taxon>
        <taxon>Bacillota</taxon>
        <taxon>Bacilli</taxon>
        <taxon>Lactobacillales</taxon>
        <taxon>Enterococcaceae</taxon>
        <taxon>Enterococcus</taxon>
    </lineage>
</organism>
<evidence type="ECO:0000313" key="6">
    <source>
        <dbReference type="EMBL" id="OJG16075.1"/>
    </source>
</evidence>
<comment type="similarity">
    <text evidence="3">Belongs to the DapA family.</text>
</comment>
<dbReference type="RefSeq" id="WP_071864101.1">
    <property type="nucleotide sequence ID" value="NZ_JBHLVQ010000033.1"/>
</dbReference>
<name>A0A1L8R8N4_9ENTE</name>
<feature type="active site" description="Schiff-base intermediate with substrate" evidence="4">
    <location>
        <position position="162"/>
    </location>
</feature>
<reference evidence="6 7" key="1">
    <citation type="submission" date="2014-12" db="EMBL/GenBank/DDBJ databases">
        <title>Draft genome sequences of 29 type strains of Enterococci.</title>
        <authorList>
            <person name="Zhong Z."/>
            <person name="Sun Z."/>
            <person name="Liu W."/>
            <person name="Zhang W."/>
            <person name="Zhang H."/>
        </authorList>
    </citation>
    <scope>NUCLEOTIDE SEQUENCE [LARGE SCALE GENOMIC DNA]</scope>
    <source>
        <strain evidence="6 7">DSM 21207</strain>
    </source>
</reference>
<dbReference type="InterPro" id="IPR002220">
    <property type="entry name" value="DapA-like"/>
</dbReference>
<dbReference type="Pfam" id="PF00701">
    <property type="entry name" value="DHDPS"/>
    <property type="match status" value="1"/>
</dbReference>
<dbReference type="Gene3D" id="3.20.20.70">
    <property type="entry name" value="Aldolase class I"/>
    <property type="match status" value="1"/>
</dbReference>
<dbReference type="NCBIfam" id="NF003164">
    <property type="entry name" value="PRK04147.1"/>
    <property type="match status" value="1"/>
</dbReference>
<feature type="binding site" evidence="5">
    <location>
        <position position="45"/>
    </location>
    <ligand>
        <name>pyruvate</name>
        <dbReference type="ChEBI" id="CHEBI:15361"/>
    </ligand>
</feature>
<proteinExistence type="inferred from homology"/>
<dbReference type="PANTHER" id="PTHR42849:SF1">
    <property type="entry name" value="N-ACETYLNEURAMINATE LYASE"/>
    <property type="match status" value="1"/>
</dbReference>
<keyword evidence="1 3" id="KW-0456">Lyase</keyword>